<feature type="compositionally biased region" description="Low complexity" evidence="8">
    <location>
        <begin position="236"/>
        <end position="248"/>
    </location>
</feature>
<evidence type="ECO:0000256" key="2">
    <source>
        <dbReference type="ARBA" id="ARBA00008917"/>
    </source>
</evidence>
<dbReference type="InterPro" id="IPR007599">
    <property type="entry name" value="DER1"/>
</dbReference>
<protein>
    <recommendedName>
        <fullName evidence="7">Derlin</fullName>
    </recommendedName>
</protein>
<dbReference type="AlphaFoldDB" id="A0A8H7UKN0"/>
<organism evidence="9 10">
    <name type="scientific">Mortierella isabellina</name>
    <name type="common">Filamentous fungus</name>
    <name type="synonym">Umbelopsis isabellina</name>
    <dbReference type="NCBI Taxonomy" id="91625"/>
    <lineage>
        <taxon>Eukaryota</taxon>
        <taxon>Fungi</taxon>
        <taxon>Fungi incertae sedis</taxon>
        <taxon>Mucoromycota</taxon>
        <taxon>Mucoromycotina</taxon>
        <taxon>Umbelopsidomycetes</taxon>
        <taxon>Umbelopsidales</taxon>
        <taxon>Umbelopsidaceae</taxon>
        <taxon>Umbelopsis</taxon>
    </lineage>
</organism>
<evidence type="ECO:0000256" key="8">
    <source>
        <dbReference type="SAM" id="MobiDB-lite"/>
    </source>
</evidence>
<dbReference type="Proteomes" id="UP000654370">
    <property type="component" value="Unassembled WGS sequence"/>
</dbReference>
<keyword evidence="10" id="KW-1185">Reference proteome</keyword>
<comment type="caution">
    <text evidence="7">Lacks conserved residue(s) required for the propagation of feature annotation.</text>
</comment>
<feature type="transmembrane region" description="Helical" evidence="7">
    <location>
        <begin position="93"/>
        <end position="114"/>
    </location>
</feature>
<proteinExistence type="inferred from homology"/>
<dbReference type="GO" id="GO:0033554">
    <property type="term" value="P:cellular response to stress"/>
    <property type="evidence" value="ECO:0007669"/>
    <property type="project" value="UniProtKB-ARBA"/>
</dbReference>
<keyword evidence="6 7" id="KW-0472">Membrane</keyword>
<evidence type="ECO:0000313" key="10">
    <source>
        <dbReference type="Proteomes" id="UP000654370"/>
    </source>
</evidence>
<keyword evidence="5 7" id="KW-1133">Transmembrane helix</keyword>
<sequence length="268" mass="30921">MPTPLETWFYEIPPITRAYVTTACLTSLIVQLELVHPLKLLLNYERVIYGHEWWRLFTNFFYFGPLSLDFMFHIFFLARYSRMMEESHFRSRAADYAWLLIFSAVSLLTCSFFVPMADMQFLGSSLAFTLVYIWSRRNPYIRLNFMGVLVFSAPYLPWVLLAFSLVINGHIPMGDSLGIAVGHVYYFLEDVWPREPHSGGKRYLQTPRILKWLIDSNTPNDDLDIHDDAELPPTADNTLNNDMTENNNGSGRTHAAGEEQAEPEATST</sequence>
<evidence type="ECO:0000313" key="9">
    <source>
        <dbReference type="EMBL" id="KAG2183293.1"/>
    </source>
</evidence>
<dbReference type="PANTHER" id="PTHR11009">
    <property type="entry name" value="DER1-LIKE PROTEIN, DERLIN"/>
    <property type="match status" value="1"/>
</dbReference>
<evidence type="ECO:0000256" key="3">
    <source>
        <dbReference type="ARBA" id="ARBA00022692"/>
    </source>
</evidence>
<feature type="transmembrane region" description="Helical" evidence="7">
    <location>
        <begin position="60"/>
        <end position="81"/>
    </location>
</feature>
<comment type="caution">
    <text evidence="9">The sequence shown here is derived from an EMBL/GenBank/DDBJ whole genome shotgun (WGS) entry which is preliminary data.</text>
</comment>
<dbReference type="InterPro" id="IPR035952">
    <property type="entry name" value="Rhomboid-like_sf"/>
</dbReference>
<keyword evidence="4 7" id="KW-0256">Endoplasmic reticulum</keyword>
<evidence type="ECO:0000256" key="7">
    <source>
        <dbReference type="RuleBase" id="RU363059"/>
    </source>
</evidence>
<comment type="subcellular location">
    <subcellularLocation>
        <location evidence="1 7">Endoplasmic reticulum membrane</location>
        <topology evidence="1 7">Multi-pass membrane protein</topology>
    </subcellularLocation>
</comment>
<dbReference type="EMBL" id="JAEPQZ010000003">
    <property type="protein sequence ID" value="KAG2183293.1"/>
    <property type="molecule type" value="Genomic_DNA"/>
</dbReference>
<dbReference type="Pfam" id="PF04511">
    <property type="entry name" value="DER1"/>
    <property type="match status" value="1"/>
</dbReference>
<accession>A0A8H7UKN0</accession>
<dbReference type="OrthoDB" id="1716531at2759"/>
<evidence type="ECO:0000256" key="5">
    <source>
        <dbReference type="ARBA" id="ARBA00022989"/>
    </source>
</evidence>
<feature type="transmembrane region" description="Helical" evidence="7">
    <location>
        <begin position="147"/>
        <end position="167"/>
    </location>
</feature>
<name>A0A8H7UKN0_MORIS</name>
<comment type="function">
    <text evidence="7">May be involved in the degradation of misfolded endoplasmic reticulum (ER) luminal proteins.</text>
</comment>
<dbReference type="SUPFAM" id="SSF144091">
    <property type="entry name" value="Rhomboid-like"/>
    <property type="match status" value="1"/>
</dbReference>
<keyword evidence="3 7" id="KW-0812">Transmembrane</keyword>
<dbReference type="FunFam" id="1.20.1540.10:FF:000016">
    <property type="entry name" value="Derlin"/>
    <property type="match status" value="1"/>
</dbReference>
<evidence type="ECO:0000256" key="6">
    <source>
        <dbReference type="ARBA" id="ARBA00023136"/>
    </source>
</evidence>
<evidence type="ECO:0000256" key="1">
    <source>
        <dbReference type="ARBA" id="ARBA00004477"/>
    </source>
</evidence>
<evidence type="ECO:0000256" key="4">
    <source>
        <dbReference type="ARBA" id="ARBA00022824"/>
    </source>
</evidence>
<dbReference type="GO" id="GO:0005789">
    <property type="term" value="C:endoplasmic reticulum membrane"/>
    <property type="evidence" value="ECO:0007669"/>
    <property type="project" value="UniProtKB-SubCell"/>
</dbReference>
<feature type="region of interest" description="Disordered" evidence="8">
    <location>
        <begin position="223"/>
        <end position="268"/>
    </location>
</feature>
<dbReference type="GO" id="GO:0051603">
    <property type="term" value="P:proteolysis involved in protein catabolic process"/>
    <property type="evidence" value="ECO:0007669"/>
    <property type="project" value="UniProtKB-ARBA"/>
</dbReference>
<comment type="similarity">
    <text evidence="2 7">Belongs to the derlin family.</text>
</comment>
<gene>
    <name evidence="9" type="ORF">INT43_006298</name>
</gene>
<reference evidence="9" key="1">
    <citation type="submission" date="2020-12" db="EMBL/GenBank/DDBJ databases">
        <title>Metabolic potential, ecology and presence of endohyphal bacteria is reflected in genomic diversity of Mucoromycotina.</title>
        <authorList>
            <person name="Muszewska A."/>
            <person name="Okrasinska A."/>
            <person name="Steczkiewicz K."/>
            <person name="Drgas O."/>
            <person name="Orlowska M."/>
            <person name="Perlinska-Lenart U."/>
            <person name="Aleksandrzak-Piekarczyk T."/>
            <person name="Szatraj K."/>
            <person name="Zielenkiewicz U."/>
            <person name="Pilsyk S."/>
            <person name="Malc E."/>
            <person name="Mieczkowski P."/>
            <person name="Kruszewska J.S."/>
            <person name="Biernat P."/>
            <person name="Pawlowska J."/>
        </authorList>
    </citation>
    <scope>NUCLEOTIDE SEQUENCE</scope>
    <source>
        <strain evidence="9">WA0000067209</strain>
    </source>
</reference>